<dbReference type="Gene3D" id="3.30.460.10">
    <property type="entry name" value="Beta Polymerase, domain 2"/>
    <property type="match status" value="1"/>
</dbReference>
<evidence type="ECO:0000256" key="3">
    <source>
        <dbReference type="ARBA" id="ARBA00022695"/>
    </source>
</evidence>
<evidence type="ECO:0000313" key="9">
    <source>
        <dbReference type="EMBL" id="QBN18383.1"/>
    </source>
</evidence>
<sequence length="99" mass="11848">MHLINQNKEIIKNLCETHNVDKLYLFGSATTTKFNAESDIDFLVKFKPFDLKLYFINYVDFKSKLKELLRREIDLLEEQTLKNPYLIRSIEENKELIYG</sequence>
<dbReference type="RefSeq" id="WP_133275910.1">
    <property type="nucleotide sequence ID" value="NZ_CP037933.1"/>
</dbReference>
<dbReference type="PANTHER" id="PTHR33571">
    <property type="entry name" value="SSL8005 PROTEIN"/>
    <property type="match status" value="1"/>
</dbReference>
<keyword evidence="7" id="KW-0460">Magnesium</keyword>
<accession>A0A4P6YDD9</accession>
<dbReference type="KEGG" id="fnk:E1750_06030"/>
<reference evidence="10" key="1">
    <citation type="submission" date="2019-03" db="EMBL/GenBank/DDBJ databases">
        <title>Flavobacterium sp.</title>
        <authorList>
            <person name="Kim H."/>
        </authorList>
    </citation>
    <scope>NUCLEOTIDE SEQUENCE [LARGE SCALE GENOMIC DNA]</scope>
    <source>
        <strain evidence="10">GS13</strain>
    </source>
</reference>
<evidence type="ECO:0000256" key="5">
    <source>
        <dbReference type="ARBA" id="ARBA00022741"/>
    </source>
</evidence>
<dbReference type="CDD" id="cd05403">
    <property type="entry name" value="NT_KNTase_like"/>
    <property type="match status" value="1"/>
</dbReference>
<keyword evidence="2 9" id="KW-0808">Transferase</keyword>
<dbReference type="PANTHER" id="PTHR33571:SF12">
    <property type="entry name" value="BSL3053 PROTEIN"/>
    <property type="match status" value="1"/>
</dbReference>
<dbReference type="EMBL" id="CP037933">
    <property type="protein sequence ID" value="QBN18383.1"/>
    <property type="molecule type" value="Genomic_DNA"/>
</dbReference>
<dbReference type="GO" id="GO:0046872">
    <property type="term" value="F:metal ion binding"/>
    <property type="evidence" value="ECO:0007669"/>
    <property type="project" value="UniProtKB-KW"/>
</dbReference>
<dbReference type="InterPro" id="IPR041633">
    <property type="entry name" value="Polbeta"/>
</dbReference>
<keyword evidence="6" id="KW-0067">ATP-binding</keyword>
<evidence type="ECO:0000256" key="4">
    <source>
        <dbReference type="ARBA" id="ARBA00022723"/>
    </source>
</evidence>
<organism evidence="9 10">
    <name type="scientific">Flavobacterium nackdongense</name>
    <dbReference type="NCBI Taxonomy" id="2547394"/>
    <lineage>
        <taxon>Bacteria</taxon>
        <taxon>Pseudomonadati</taxon>
        <taxon>Bacteroidota</taxon>
        <taxon>Flavobacteriia</taxon>
        <taxon>Flavobacteriales</taxon>
        <taxon>Flavobacteriaceae</taxon>
        <taxon>Flavobacterium</taxon>
    </lineage>
</organism>
<keyword evidence="10" id="KW-1185">Reference proteome</keyword>
<evidence type="ECO:0000256" key="2">
    <source>
        <dbReference type="ARBA" id="ARBA00022679"/>
    </source>
</evidence>
<keyword evidence="4" id="KW-0479">Metal-binding</keyword>
<evidence type="ECO:0000259" key="8">
    <source>
        <dbReference type="Pfam" id="PF18765"/>
    </source>
</evidence>
<feature type="domain" description="Polymerase beta nucleotidyltransferase" evidence="8">
    <location>
        <begin position="11"/>
        <end position="98"/>
    </location>
</feature>
<dbReference type="InterPro" id="IPR052038">
    <property type="entry name" value="Type-VII_TA_antitoxin"/>
</dbReference>
<dbReference type="SUPFAM" id="SSF81301">
    <property type="entry name" value="Nucleotidyltransferase"/>
    <property type="match status" value="1"/>
</dbReference>
<keyword evidence="3" id="KW-0548">Nucleotidyltransferase</keyword>
<dbReference type="Pfam" id="PF18765">
    <property type="entry name" value="Polbeta"/>
    <property type="match status" value="1"/>
</dbReference>
<dbReference type="InterPro" id="IPR043519">
    <property type="entry name" value="NT_sf"/>
</dbReference>
<evidence type="ECO:0000256" key="1">
    <source>
        <dbReference type="ARBA" id="ARBA00001946"/>
    </source>
</evidence>
<gene>
    <name evidence="9" type="ORF">E1750_06030</name>
</gene>
<evidence type="ECO:0000313" key="10">
    <source>
        <dbReference type="Proteomes" id="UP000291124"/>
    </source>
</evidence>
<dbReference type="Proteomes" id="UP000291124">
    <property type="component" value="Chromosome"/>
</dbReference>
<comment type="cofactor">
    <cofactor evidence="1">
        <name>Mg(2+)</name>
        <dbReference type="ChEBI" id="CHEBI:18420"/>
    </cofactor>
</comment>
<dbReference type="GO" id="GO:0016779">
    <property type="term" value="F:nucleotidyltransferase activity"/>
    <property type="evidence" value="ECO:0007669"/>
    <property type="project" value="UniProtKB-KW"/>
</dbReference>
<protein>
    <submittedName>
        <fullName evidence="9">Nucleotidyltransferase domain-containing protein</fullName>
    </submittedName>
</protein>
<evidence type="ECO:0000256" key="7">
    <source>
        <dbReference type="ARBA" id="ARBA00022842"/>
    </source>
</evidence>
<proteinExistence type="predicted"/>
<dbReference type="OrthoDB" id="9793933at2"/>
<keyword evidence="5" id="KW-0547">Nucleotide-binding</keyword>
<dbReference type="AlphaFoldDB" id="A0A4P6YDD9"/>
<evidence type="ECO:0000256" key="6">
    <source>
        <dbReference type="ARBA" id="ARBA00022840"/>
    </source>
</evidence>
<name>A0A4P6YDD9_9FLAO</name>
<dbReference type="GO" id="GO:0005524">
    <property type="term" value="F:ATP binding"/>
    <property type="evidence" value="ECO:0007669"/>
    <property type="project" value="UniProtKB-KW"/>
</dbReference>